<evidence type="ECO:0000259" key="2">
    <source>
        <dbReference type="Pfam" id="PF02272"/>
    </source>
</evidence>
<evidence type="ECO:0008006" key="5">
    <source>
        <dbReference type="Google" id="ProtNLM"/>
    </source>
</evidence>
<dbReference type="GO" id="GO:0003676">
    <property type="term" value="F:nucleic acid binding"/>
    <property type="evidence" value="ECO:0007669"/>
    <property type="project" value="InterPro"/>
</dbReference>
<dbReference type="InterPro" id="IPR051319">
    <property type="entry name" value="Oligoribo/pAp-PDE_c-di-AMP_PDE"/>
</dbReference>
<evidence type="ECO:0000313" key="3">
    <source>
        <dbReference type="EMBL" id="AMW05383.1"/>
    </source>
</evidence>
<reference evidence="3 4" key="2">
    <citation type="journal article" date="2016" name="Environ. Microbiol. Rep.">
        <title>Metagenomic evidence for the presence of phototrophic Gemmatimonadetes bacteria in diverse environments.</title>
        <authorList>
            <person name="Zeng Y."/>
            <person name="Baumbach J."/>
            <person name="Barbosa E.G."/>
            <person name="Azevedo V."/>
            <person name="Zhang C."/>
            <person name="Koblizek M."/>
        </authorList>
    </citation>
    <scope>NUCLEOTIDE SEQUENCE [LARGE SCALE GENOMIC DNA]</scope>
    <source>
        <strain evidence="3 4">AP64</strain>
    </source>
</reference>
<proteinExistence type="predicted"/>
<dbReference type="Pfam" id="PF02272">
    <property type="entry name" value="DHHA1"/>
    <property type="match status" value="1"/>
</dbReference>
<dbReference type="Proteomes" id="UP000076404">
    <property type="component" value="Chromosome"/>
</dbReference>
<dbReference type="eggNOG" id="COG0618">
    <property type="taxonomic scope" value="Bacteria"/>
</dbReference>
<evidence type="ECO:0000313" key="4">
    <source>
        <dbReference type="Proteomes" id="UP000076404"/>
    </source>
</evidence>
<dbReference type="InterPro" id="IPR001667">
    <property type="entry name" value="DDH_dom"/>
</dbReference>
<feature type="domain" description="DDH" evidence="1">
    <location>
        <begin position="33"/>
        <end position="178"/>
    </location>
</feature>
<dbReference type="Gene3D" id="3.10.310.30">
    <property type="match status" value="1"/>
</dbReference>
<dbReference type="EMBL" id="CP011454">
    <property type="protein sequence ID" value="AMW05383.1"/>
    <property type="molecule type" value="Genomic_DNA"/>
</dbReference>
<dbReference type="KEGG" id="gph:GEMMAAP_12365"/>
<dbReference type="Pfam" id="PF01368">
    <property type="entry name" value="DHH"/>
    <property type="match status" value="1"/>
</dbReference>
<dbReference type="RefSeq" id="WP_026849513.1">
    <property type="nucleotide sequence ID" value="NZ_CP011454.1"/>
</dbReference>
<gene>
    <name evidence="3" type="ORF">GEMMAAP_12365</name>
</gene>
<keyword evidence="4" id="KW-1185">Reference proteome</keyword>
<sequence length="347" mass="36850">MSSAVADGLLSASEARQVAIHTWFAALRPGMTVALSTHINADGDGCGSETALARLLAQRGIRCRIVNPTPWPTMFEFLLGDDIEEASAKGTAALDGIDALIVLDINDVRRLGHLADKVRSLSVPISVIDHHVAGDEPVGTLAVADTAACATGELVYDIAVTLGLELTPAVAQSLYAAILTDTGSFRFSNTSPRAHGIAAALLAAGVNPEEMYRRIYAQVSLGRLQLLREALATLHSEPDIGLSYISVNADVVSRFDVTSEELDGIVEHPRSIAGTRMALFFRDLGYGKVKVSLRSTGDVDVQQFARRYGGGGHRKASGAMLTGALEEVQAQVVTDARLYLRGELESV</sequence>
<dbReference type="AlphaFoldDB" id="A0A143BLA1"/>
<reference evidence="3 4" key="1">
    <citation type="journal article" date="2014" name="Proc. Natl. Acad. Sci. U.S.A.">
        <title>Functional type 2 photosynthetic reaction centers found in the rare bacterial phylum Gemmatimonadetes.</title>
        <authorList>
            <person name="Zeng Y."/>
            <person name="Feng F."/>
            <person name="Medova H."/>
            <person name="Dean J."/>
            <person name="Koblizek M."/>
        </authorList>
    </citation>
    <scope>NUCLEOTIDE SEQUENCE [LARGE SCALE GENOMIC DNA]</scope>
    <source>
        <strain evidence="3 4">AP64</strain>
    </source>
</reference>
<protein>
    <recommendedName>
        <fullName evidence="5">DDH domain-containing protein</fullName>
    </recommendedName>
</protein>
<name>A0A143BLA1_9BACT</name>
<dbReference type="OrthoDB" id="9803668at2"/>
<accession>A0A143BLA1</accession>
<dbReference type="Gene3D" id="3.90.1640.10">
    <property type="entry name" value="inorganic pyrophosphatase (n-terminal core)"/>
    <property type="match status" value="1"/>
</dbReference>
<dbReference type="SUPFAM" id="SSF64182">
    <property type="entry name" value="DHH phosphoesterases"/>
    <property type="match status" value="1"/>
</dbReference>
<dbReference type="PANTHER" id="PTHR47618">
    <property type="entry name" value="BIFUNCTIONAL OLIGORIBONUCLEASE AND PAP PHOSPHATASE NRNA"/>
    <property type="match status" value="1"/>
</dbReference>
<dbReference type="PANTHER" id="PTHR47618:SF1">
    <property type="entry name" value="BIFUNCTIONAL OLIGORIBONUCLEASE AND PAP PHOSPHATASE NRNA"/>
    <property type="match status" value="1"/>
</dbReference>
<evidence type="ECO:0000259" key="1">
    <source>
        <dbReference type="Pfam" id="PF01368"/>
    </source>
</evidence>
<feature type="domain" description="DHHA1" evidence="2">
    <location>
        <begin position="253"/>
        <end position="329"/>
    </location>
</feature>
<dbReference type="InterPro" id="IPR038763">
    <property type="entry name" value="DHH_sf"/>
</dbReference>
<organism evidence="3 4">
    <name type="scientific">Gemmatimonas phototrophica</name>
    <dbReference type="NCBI Taxonomy" id="1379270"/>
    <lineage>
        <taxon>Bacteria</taxon>
        <taxon>Pseudomonadati</taxon>
        <taxon>Gemmatimonadota</taxon>
        <taxon>Gemmatimonadia</taxon>
        <taxon>Gemmatimonadales</taxon>
        <taxon>Gemmatimonadaceae</taxon>
        <taxon>Gemmatimonas</taxon>
    </lineage>
</organism>
<dbReference type="STRING" id="1379270.GEMMAAP_12365"/>
<dbReference type="InterPro" id="IPR003156">
    <property type="entry name" value="DHHA1_dom"/>
</dbReference>